<gene>
    <name evidence="1" type="ORF">F5544_16345</name>
</gene>
<organism evidence="1 2">
    <name type="scientific">Nocardia arthritidis</name>
    <dbReference type="NCBI Taxonomy" id="228602"/>
    <lineage>
        <taxon>Bacteria</taxon>
        <taxon>Bacillati</taxon>
        <taxon>Actinomycetota</taxon>
        <taxon>Actinomycetes</taxon>
        <taxon>Mycobacteriales</taxon>
        <taxon>Nocardiaceae</taxon>
        <taxon>Nocardia</taxon>
    </lineage>
</organism>
<accession>A0A6G9YD97</accession>
<dbReference type="Proteomes" id="UP000503540">
    <property type="component" value="Chromosome"/>
</dbReference>
<dbReference type="EMBL" id="CP046172">
    <property type="protein sequence ID" value="QIS11148.1"/>
    <property type="molecule type" value="Genomic_DNA"/>
</dbReference>
<evidence type="ECO:0000313" key="1">
    <source>
        <dbReference type="EMBL" id="QIS11148.1"/>
    </source>
</evidence>
<dbReference type="RefSeq" id="WP_167474005.1">
    <property type="nucleotide sequence ID" value="NZ_CP046172.1"/>
</dbReference>
<evidence type="ECO:0000313" key="2">
    <source>
        <dbReference type="Proteomes" id="UP000503540"/>
    </source>
</evidence>
<dbReference type="KEGG" id="nah:F5544_16345"/>
<keyword evidence="2" id="KW-1185">Reference proteome</keyword>
<protein>
    <submittedName>
        <fullName evidence="1">Uncharacterized protein</fullName>
    </submittedName>
</protein>
<dbReference type="AlphaFoldDB" id="A0A6G9YD97"/>
<name>A0A6G9YD97_9NOCA</name>
<proteinExistence type="predicted"/>
<sequence>MLVDEFASGSGRQAMYRPGIVRSLLIATVTVLGTSIAPAHAQTQDVWYQMLSDWPIHQCPANNCNVGQTHQGDWLHLFCLVRTSENMWYWVYNTANSHEGFIEGTAPPGPCDGDGSQPGIGNNVRLTQQDSEIIYQCPWEGCNQGQAFNAHELSAACYVRVDNTRWIMLYDHGNKHTGFIRDDRVSYEPTAFNRDCGAGRPN</sequence>
<reference evidence="1 2" key="1">
    <citation type="journal article" date="2019" name="ACS Chem. Biol.">
        <title>Identification and Mobilization of a Cryptic Antibiotic Biosynthesis Gene Locus from a Human-Pathogenic Nocardia Isolate.</title>
        <authorList>
            <person name="Herisse M."/>
            <person name="Ishida K."/>
            <person name="Porter J.L."/>
            <person name="Howden B."/>
            <person name="Hertweck C."/>
            <person name="Stinear T.P."/>
            <person name="Pidot S.J."/>
        </authorList>
    </citation>
    <scope>NUCLEOTIDE SEQUENCE [LARGE SCALE GENOMIC DNA]</scope>
    <source>
        <strain evidence="1 2">AUSMDU00012717</strain>
    </source>
</reference>